<evidence type="ECO:0000259" key="5">
    <source>
        <dbReference type="Pfam" id="PF25967"/>
    </source>
</evidence>
<reference evidence="6" key="1">
    <citation type="submission" date="2016-10" db="EMBL/GenBank/DDBJ databases">
        <authorList>
            <person name="de Groot N.N."/>
        </authorList>
    </citation>
    <scope>NUCLEOTIDE SEQUENCE [LARGE SCALE GENOMIC DNA]</scope>
    <source>
        <strain evidence="6">47C3B</strain>
    </source>
</reference>
<comment type="subcellular location">
    <subcellularLocation>
        <location evidence="1">Cell envelope</location>
    </subcellularLocation>
</comment>
<evidence type="ECO:0000256" key="1">
    <source>
        <dbReference type="ARBA" id="ARBA00004196"/>
    </source>
</evidence>
<evidence type="ECO:0000256" key="4">
    <source>
        <dbReference type="SAM" id="Phobius"/>
    </source>
</evidence>
<protein>
    <submittedName>
        <fullName evidence="6">HlyD family secretion protein</fullName>
    </submittedName>
</protein>
<evidence type="ECO:0000313" key="6">
    <source>
        <dbReference type="EMBL" id="SDD48441.1"/>
    </source>
</evidence>
<dbReference type="OrthoDB" id="1957187at2"/>
<feature type="domain" description="Multidrug resistance protein MdtA-like C-terminal permuted SH3" evidence="5">
    <location>
        <begin position="345"/>
        <end position="403"/>
    </location>
</feature>
<dbReference type="Gene3D" id="2.40.30.170">
    <property type="match status" value="1"/>
</dbReference>
<dbReference type="STRING" id="1391627.SAMN05216464_101856"/>
<dbReference type="PANTHER" id="PTHR32347:SF23">
    <property type="entry name" value="BLL5650 PROTEIN"/>
    <property type="match status" value="1"/>
</dbReference>
<keyword evidence="3" id="KW-0175">Coiled coil</keyword>
<keyword evidence="7" id="KW-1185">Reference proteome</keyword>
<dbReference type="PANTHER" id="PTHR32347">
    <property type="entry name" value="EFFLUX SYSTEM COMPONENT YKNX-RELATED"/>
    <property type="match status" value="1"/>
</dbReference>
<evidence type="ECO:0000256" key="3">
    <source>
        <dbReference type="ARBA" id="ARBA00023054"/>
    </source>
</evidence>
<dbReference type="InterPro" id="IPR006143">
    <property type="entry name" value="RND_pump_MFP"/>
</dbReference>
<sequence length="417" mass="46777">MDRKIEKKTWNSKRILTIAGITGIILLIGGSIYFTSGKSKLDVDTERITISTITKGPFQEFIPVNGVVMPLTTIYLDASEGGRVEEKYVEDGADLKKGDPILKLSNTDLELTLANQETAVYAEQTQMQISRTSSQTSTINKLNSMADVDVAFKEAERIYKLDKSLYDQKAIGMQEYQSALNTYQYQLRRKKLASQILSQDTSMVKQQDVQSREQYAHMKSTLELMRKKVADLTLRAPIDGQLTSMDAEVGQSKNKGEHLGQIDVQSGFKVRVDIDEHYLSRIYTGLKGDFQFADKTYNLVIKKVFTQVTAGRFQVDMEFVGAVPKGIRKGQTLQVRLALSEERIAVLVPKGGFYQQTGGNWIFKVSEDGTRAYKVNIQLGLNSTDYYVVSQGLNPGDKVITSSYETYGDIQELVLKK</sequence>
<dbReference type="Pfam" id="PF25967">
    <property type="entry name" value="RND-MFP_C"/>
    <property type="match status" value="1"/>
</dbReference>
<dbReference type="InterPro" id="IPR058627">
    <property type="entry name" value="MdtA-like_C"/>
</dbReference>
<dbReference type="EMBL" id="FNAI01000001">
    <property type="protein sequence ID" value="SDD48441.1"/>
    <property type="molecule type" value="Genomic_DNA"/>
</dbReference>
<keyword evidence="4" id="KW-0472">Membrane</keyword>
<dbReference type="GO" id="GO:0030313">
    <property type="term" value="C:cell envelope"/>
    <property type="evidence" value="ECO:0007669"/>
    <property type="project" value="UniProtKB-SubCell"/>
</dbReference>
<comment type="similarity">
    <text evidence="2">Belongs to the membrane fusion protein (MFP) (TC 8.A.1) family.</text>
</comment>
<evidence type="ECO:0000256" key="2">
    <source>
        <dbReference type="ARBA" id="ARBA00009477"/>
    </source>
</evidence>
<feature type="transmembrane region" description="Helical" evidence="4">
    <location>
        <begin position="15"/>
        <end position="34"/>
    </location>
</feature>
<dbReference type="AlphaFoldDB" id="A0A1G6V4P5"/>
<dbReference type="RefSeq" id="WP_091144828.1">
    <property type="nucleotide sequence ID" value="NZ_FNAI01000001.1"/>
</dbReference>
<dbReference type="Gene3D" id="2.40.50.100">
    <property type="match status" value="1"/>
</dbReference>
<dbReference type="NCBIfam" id="TIGR01730">
    <property type="entry name" value="RND_mfp"/>
    <property type="match status" value="1"/>
</dbReference>
<dbReference type="GO" id="GO:0016020">
    <property type="term" value="C:membrane"/>
    <property type="evidence" value="ECO:0007669"/>
    <property type="project" value="InterPro"/>
</dbReference>
<dbReference type="Proteomes" id="UP000199072">
    <property type="component" value="Unassembled WGS sequence"/>
</dbReference>
<gene>
    <name evidence="6" type="ORF">SAMN05216464_101856</name>
</gene>
<organism evidence="6 7">
    <name type="scientific">Mucilaginibacter pineti</name>
    <dbReference type="NCBI Taxonomy" id="1391627"/>
    <lineage>
        <taxon>Bacteria</taxon>
        <taxon>Pseudomonadati</taxon>
        <taxon>Bacteroidota</taxon>
        <taxon>Sphingobacteriia</taxon>
        <taxon>Sphingobacteriales</taxon>
        <taxon>Sphingobacteriaceae</taxon>
        <taxon>Mucilaginibacter</taxon>
    </lineage>
</organism>
<proteinExistence type="inferred from homology"/>
<keyword evidence="4" id="KW-0812">Transmembrane</keyword>
<dbReference type="Gene3D" id="2.40.420.20">
    <property type="match status" value="1"/>
</dbReference>
<accession>A0A1G6V4P5</accession>
<dbReference type="InterPro" id="IPR050465">
    <property type="entry name" value="UPF0194_transport"/>
</dbReference>
<evidence type="ECO:0000313" key="7">
    <source>
        <dbReference type="Proteomes" id="UP000199072"/>
    </source>
</evidence>
<dbReference type="GO" id="GO:0022857">
    <property type="term" value="F:transmembrane transporter activity"/>
    <property type="evidence" value="ECO:0007669"/>
    <property type="project" value="InterPro"/>
</dbReference>
<keyword evidence="4" id="KW-1133">Transmembrane helix</keyword>
<name>A0A1G6V4P5_9SPHI</name>
<dbReference type="Gene3D" id="1.10.287.470">
    <property type="entry name" value="Helix hairpin bin"/>
    <property type="match status" value="1"/>
</dbReference>